<evidence type="ECO:0000313" key="2">
    <source>
        <dbReference type="EMBL" id="KAF0769038.1"/>
    </source>
</evidence>
<dbReference type="Pfam" id="PF01603">
    <property type="entry name" value="B56"/>
    <property type="match status" value="1"/>
</dbReference>
<evidence type="ECO:0000313" key="3">
    <source>
        <dbReference type="Proteomes" id="UP000478052"/>
    </source>
</evidence>
<evidence type="ECO:0000256" key="1">
    <source>
        <dbReference type="ARBA" id="ARBA00009745"/>
    </source>
</evidence>
<dbReference type="InterPro" id="IPR002554">
    <property type="entry name" value="PP2A_B56"/>
</dbReference>
<dbReference type="InterPro" id="IPR011989">
    <property type="entry name" value="ARM-like"/>
</dbReference>
<dbReference type="Gene3D" id="1.25.10.10">
    <property type="entry name" value="Leucine-rich Repeat Variant"/>
    <property type="match status" value="1"/>
</dbReference>
<dbReference type="GO" id="GO:0000159">
    <property type="term" value="C:protein phosphatase type 2A complex"/>
    <property type="evidence" value="ECO:0007669"/>
    <property type="project" value="InterPro"/>
</dbReference>
<dbReference type="OrthoDB" id="6593417at2759"/>
<dbReference type="PANTHER" id="PTHR10257:SF3">
    <property type="entry name" value="SERINE_THREONINE-PROTEIN PHOSPHATASE 2A 56 KDA REGULATORY SUBUNIT GAMMA ISOFORM"/>
    <property type="match status" value="1"/>
</dbReference>
<keyword evidence="3" id="KW-1185">Reference proteome</keyword>
<accession>A0A6G0ZEI2</accession>
<dbReference type="SUPFAM" id="SSF48371">
    <property type="entry name" value="ARM repeat"/>
    <property type="match status" value="1"/>
</dbReference>
<dbReference type="Proteomes" id="UP000478052">
    <property type="component" value="Unassembled WGS sequence"/>
</dbReference>
<proteinExistence type="inferred from homology"/>
<dbReference type="GO" id="GO:0007165">
    <property type="term" value="P:signal transduction"/>
    <property type="evidence" value="ECO:0007669"/>
    <property type="project" value="InterPro"/>
</dbReference>
<dbReference type="PANTHER" id="PTHR10257">
    <property type="entry name" value="SERINE/THREONINE PROTEIN PHOSPHATASE 2A PP2A REGULATORY SUBUNIT B"/>
    <property type="match status" value="1"/>
</dbReference>
<protein>
    <submittedName>
        <fullName evidence="2">Serine/threonine-protein phosphatase 2A 56 kDa regulatory subunit gamma isoform-like</fullName>
    </submittedName>
</protein>
<gene>
    <name evidence="2" type="ORF">FWK35_00004912</name>
</gene>
<organism evidence="2 3">
    <name type="scientific">Aphis craccivora</name>
    <name type="common">Cowpea aphid</name>
    <dbReference type="NCBI Taxonomy" id="307492"/>
    <lineage>
        <taxon>Eukaryota</taxon>
        <taxon>Metazoa</taxon>
        <taxon>Ecdysozoa</taxon>
        <taxon>Arthropoda</taxon>
        <taxon>Hexapoda</taxon>
        <taxon>Insecta</taxon>
        <taxon>Pterygota</taxon>
        <taxon>Neoptera</taxon>
        <taxon>Paraneoptera</taxon>
        <taxon>Hemiptera</taxon>
        <taxon>Sternorrhyncha</taxon>
        <taxon>Aphidomorpha</taxon>
        <taxon>Aphidoidea</taxon>
        <taxon>Aphididae</taxon>
        <taxon>Aphidini</taxon>
        <taxon>Aphis</taxon>
        <taxon>Aphis</taxon>
    </lineage>
</organism>
<reference evidence="2 3" key="1">
    <citation type="submission" date="2019-08" db="EMBL/GenBank/DDBJ databases">
        <title>Whole genome of Aphis craccivora.</title>
        <authorList>
            <person name="Voronova N.V."/>
            <person name="Shulinski R.S."/>
            <person name="Bandarenka Y.V."/>
            <person name="Zhorov D.G."/>
            <person name="Warner D."/>
        </authorList>
    </citation>
    <scope>NUCLEOTIDE SEQUENCE [LARGE SCALE GENOMIC DNA]</scope>
    <source>
        <strain evidence="2">180601</strain>
        <tissue evidence="2">Whole Body</tissue>
    </source>
</reference>
<comment type="similarity">
    <text evidence="1">Belongs to the phosphatase 2A regulatory subunit B56 family.</text>
</comment>
<name>A0A6G0ZEI2_APHCR</name>
<sequence>MNINASLDDPQDPQNINYILVKLLKKCTVFLSANDEIELKQKISDLNGLYAMWINDTNEDYSDDVYASVAEMFASNVYRPLPPSAYAAADDDECGVDGADGYGFGGGGGGGGGVGRDAAAEIESRQTAMAYQAFRAFIDRLAFDGRAAGPHLGRRFAGGLAHRLNAADPNERLTARDTMIRLRETCPSAGAGVMDAAVDELADFAYGYAPRHNGVDDLLEFITDTIVYADVERPAVKKLSRVLLRLLKHPNLFSFKPKVIECIRALDSKHEDLIPAVLVFIMDIWKSHNAKTIVLLRTMIELYDWCNKEKWIHLQLSVVSNLSKFFSDYDVQLAEESMNFWIRILHENLKYWQGRTDDIRVVANALKKVKRTHWNSDCVKMANNLLNIMVLKNVIKDNSEEDPEEMFQEGKSKVINYCDYISRKILKPLINPSKST</sequence>
<feature type="non-terminal residue" evidence="2">
    <location>
        <position position="436"/>
    </location>
</feature>
<comment type="caution">
    <text evidence="2">The sequence shown here is derived from an EMBL/GenBank/DDBJ whole genome shotgun (WGS) entry which is preliminary data.</text>
</comment>
<dbReference type="InterPro" id="IPR016024">
    <property type="entry name" value="ARM-type_fold"/>
</dbReference>
<dbReference type="GO" id="GO:0019888">
    <property type="term" value="F:protein phosphatase regulator activity"/>
    <property type="evidence" value="ECO:0007669"/>
    <property type="project" value="InterPro"/>
</dbReference>
<dbReference type="AlphaFoldDB" id="A0A6G0ZEI2"/>
<dbReference type="EMBL" id="VUJU01000659">
    <property type="protein sequence ID" value="KAF0769038.1"/>
    <property type="molecule type" value="Genomic_DNA"/>
</dbReference>